<evidence type="ECO:0000313" key="15">
    <source>
        <dbReference type="EMBL" id="PLR37639.1"/>
    </source>
</evidence>
<keyword evidence="3 11" id="KW-0813">Transport</keyword>
<keyword evidence="7 12" id="KW-0732">Signal</keyword>
<dbReference type="InterPro" id="IPR037224">
    <property type="entry name" value="PapC_N_sf"/>
</dbReference>
<dbReference type="RefSeq" id="WP_101823766.1">
    <property type="nucleotide sequence ID" value="NZ_PJZH01000004.1"/>
</dbReference>
<dbReference type="OrthoDB" id="6554712at2"/>
<feature type="domain" description="PapC-like C-terminal" evidence="13">
    <location>
        <begin position="774"/>
        <end position="843"/>
    </location>
</feature>
<protein>
    <submittedName>
        <fullName evidence="15">Outer membrane usher protein LpfC</fullName>
    </submittedName>
</protein>
<evidence type="ECO:0000256" key="7">
    <source>
        <dbReference type="ARBA" id="ARBA00022729"/>
    </source>
</evidence>
<dbReference type="PANTHER" id="PTHR30451">
    <property type="entry name" value="OUTER MEMBRANE USHER PROTEIN"/>
    <property type="match status" value="1"/>
</dbReference>
<dbReference type="InterPro" id="IPR000015">
    <property type="entry name" value="Fimb_usher"/>
</dbReference>
<dbReference type="Gene3D" id="3.10.20.410">
    <property type="match status" value="1"/>
</dbReference>
<dbReference type="Pfam" id="PF13953">
    <property type="entry name" value="PapC_C"/>
    <property type="match status" value="1"/>
</dbReference>
<dbReference type="GO" id="GO:0009279">
    <property type="term" value="C:cell outer membrane"/>
    <property type="evidence" value="ECO:0007669"/>
    <property type="project" value="UniProtKB-SubCell"/>
</dbReference>
<comment type="caution">
    <text evidence="15">The sequence shown here is derived from an EMBL/GenBank/DDBJ whole genome shotgun (WGS) entry which is preliminary data.</text>
</comment>
<keyword evidence="9" id="KW-1015">Disulfide bond</keyword>
<feature type="signal peptide" evidence="12">
    <location>
        <begin position="1"/>
        <end position="30"/>
    </location>
</feature>
<evidence type="ECO:0000256" key="12">
    <source>
        <dbReference type="SAM" id="SignalP"/>
    </source>
</evidence>
<evidence type="ECO:0000259" key="14">
    <source>
        <dbReference type="Pfam" id="PF13954"/>
    </source>
</evidence>
<evidence type="ECO:0000256" key="1">
    <source>
        <dbReference type="ARBA" id="ARBA00004571"/>
    </source>
</evidence>
<evidence type="ECO:0000256" key="8">
    <source>
        <dbReference type="ARBA" id="ARBA00023136"/>
    </source>
</evidence>
<dbReference type="Pfam" id="PF00577">
    <property type="entry name" value="Usher"/>
    <property type="match status" value="1"/>
</dbReference>
<dbReference type="PANTHER" id="PTHR30451:SF21">
    <property type="entry name" value="FIMBRIAL USHER DOMAIN-CONTAINING PROTEIN YDET-RELATED"/>
    <property type="match status" value="1"/>
</dbReference>
<keyword evidence="10 11" id="KW-0998">Cell outer membrane</keyword>
<dbReference type="FunFam" id="2.60.40.3110:FF:000001">
    <property type="entry name" value="Putative fimbrial outer membrane usher"/>
    <property type="match status" value="1"/>
</dbReference>
<dbReference type="InterPro" id="IPR025885">
    <property type="entry name" value="PapC_N"/>
</dbReference>
<evidence type="ECO:0000313" key="16">
    <source>
        <dbReference type="Proteomes" id="UP000234503"/>
    </source>
</evidence>
<dbReference type="EMBL" id="PJZH01000004">
    <property type="protein sequence ID" value="PLR37639.1"/>
    <property type="molecule type" value="Genomic_DNA"/>
</dbReference>
<dbReference type="Gene3D" id="2.60.40.2610">
    <property type="entry name" value="Outer membrane usher protein FimD, plug domain"/>
    <property type="match status" value="1"/>
</dbReference>
<evidence type="ECO:0000256" key="9">
    <source>
        <dbReference type="ARBA" id="ARBA00023157"/>
    </source>
</evidence>
<evidence type="ECO:0000256" key="2">
    <source>
        <dbReference type="ARBA" id="ARBA00008064"/>
    </source>
</evidence>
<evidence type="ECO:0000256" key="6">
    <source>
        <dbReference type="ARBA" id="ARBA00022692"/>
    </source>
</evidence>
<dbReference type="PROSITE" id="PS51257">
    <property type="entry name" value="PROKAR_LIPOPROTEIN"/>
    <property type="match status" value="1"/>
</dbReference>
<dbReference type="InterPro" id="IPR025949">
    <property type="entry name" value="PapC-like_C"/>
</dbReference>
<keyword evidence="6 11" id="KW-0812">Transmembrane</keyword>
<keyword evidence="16" id="KW-1185">Reference proteome</keyword>
<evidence type="ECO:0000259" key="13">
    <source>
        <dbReference type="Pfam" id="PF13953"/>
    </source>
</evidence>
<dbReference type="InterPro" id="IPR042186">
    <property type="entry name" value="FimD_plug_dom"/>
</dbReference>
<dbReference type="Pfam" id="PF13954">
    <property type="entry name" value="PapC_N"/>
    <property type="match status" value="1"/>
</dbReference>
<keyword evidence="4" id="KW-1134">Transmembrane beta strand</keyword>
<evidence type="ECO:0000256" key="3">
    <source>
        <dbReference type="ARBA" id="ARBA00022448"/>
    </source>
</evidence>
<dbReference type="GO" id="GO:0009297">
    <property type="term" value="P:pilus assembly"/>
    <property type="evidence" value="ECO:0007669"/>
    <property type="project" value="InterPro"/>
</dbReference>
<dbReference type="FunFam" id="2.60.40.2610:FF:000001">
    <property type="entry name" value="Outer membrane fimbrial usher protein"/>
    <property type="match status" value="1"/>
</dbReference>
<dbReference type="SUPFAM" id="SSF141729">
    <property type="entry name" value="FimD N-terminal domain-like"/>
    <property type="match status" value="1"/>
</dbReference>
<feature type="domain" description="PapC N-terminal" evidence="14">
    <location>
        <begin position="32"/>
        <end position="184"/>
    </location>
</feature>
<dbReference type="Gene3D" id="2.60.40.2070">
    <property type="match status" value="1"/>
</dbReference>
<dbReference type="InterPro" id="IPR018030">
    <property type="entry name" value="Fimbrial_membr_usher_CS"/>
</dbReference>
<keyword evidence="8 11" id="KW-0472">Membrane</keyword>
<dbReference type="Proteomes" id="UP000234503">
    <property type="component" value="Unassembled WGS sequence"/>
</dbReference>
<sequence length="860" mass="93475">MQKPQHPAFGQRFIRSALAVLVAGACGAQAAQFNPRFLEDVGTGSALADLSIYEGATGKQLPGNYRVEIVVNERKHEVRELAFSAATAAQHAAGESLMPCLSRVQLAELGVRVGSFPAVMAYPEEACVPFTELVPHAASHFDFNNQTLILSFPQAAMVQTARGTVPESRWDEGIPALLLDYSFTGSNGRTDTEYRENRYTDEWGREHDDSSGGRSYSNGYYLNLRSGVNLGAWRLRNNATWSRYDGQTNSDNLGTYLTRNIVPLKASLTLGDTYTAADVFDSVQFRGAQLTSDDEMLPDSQRGFAPVVRGIARTNAEVVIEQNGYVIYRTFVQPGAFEITDLYPTSSSGDLTVTVKESDGREQRFIQPFSAVSILQREGHLKYSVSGGEYQGGNYDSGNPQFIQGHAIYGLPHGITAYGGTLFSEDYNALALGAGVNLGDIGAVSLDITQAKSDLGDGRHEQGQSYRFLYAKSFADSGTDFRLLGYRYSTQGFYSFQEATDVRNHADSDYARYHQRSQLQGNITQQMGRYGSVYFSMNLQDYWGDDGTQRSVSGGYNGRIGPVSWGMAYSYTLSPDYDDPDHLFSFNVSVPLGRAWSSYRMTSDLNGRTNHQVGVSGTALEQRNLNWSVQEGYGSDGVGNSGNASLGYQGSKGDVDLGYNYSRDSHQLNYGLRGGVVVHSQGVTLSQPLSESMILVNAPGAAGTQVSNNSGVALDHFGNAIIPYATPYRETEVSLRTDTLGDNVDLSEPIQYVVPTRGAVVRAQFTTQVGYRVMMTLTQADGKAVPFGATATLAQEKAAKAAQSGIVGEEGQLYMSGLPEKGTLTLSWGKEAGQQCRAPYQVPRANDQPVTVVTLTAQCR</sequence>
<comment type="similarity">
    <text evidence="2 11">Belongs to the fimbrial export usher family.</text>
</comment>
<organism evidence="15 16">
    <name type="scientific">Chimaeribacter coloradensis</name>
    <dbReference type="NCBI Taxonomy" id="2060068"/>
    <lineage>
        <taxon>Bacteria</taxon>
        <taxon>Pseudomonadati</taxon>
        <taxon>Pseudomonadota</taxon>
        <taxon>Gammaproteobacteria</taxon>
        <taxon>Enterobacterales</taxon>
        <taxon>Yersiniaceae</taxon>
        <taxon>Chimaeribacter</taxon>
    </lineage>
</organism>
<dbReference type="AlphaFoldDB" id="A0A2N5E830"/>
<proteinExistence type="inferred from homology"/>
<comment type="subcellular location">
    <subcellularLocation>
        <location evidence="1 11">Cell outer membrane</location>
        <topology evidence="1 11">Multi-pass membrane protein</topology>
    </subcellularLocation>
</comment>
<evidence type="ECO:0000256" key="5">
    <source>
        <dbReference type="ARBA" id="ARBA00022558"/>
    </source>
</evidence>
<dbReference type="NCBIfam" id="NF011754">
    <property type="entry name" value="PRK15207.1"/>
    <property type="match status" value="1"/>
</dbReference>
<evidence type="ECO:0000256" key="11">
    <source>
        <dbReference type="RuleBase" id="RU003884"/>
    </source>
</evidence>
<evidence type="ECO:0000256" key="4">
    <source>
        <dbReference type="ARBA" id="ARBA00022452"/>
    </source>
</evidence>
<evidence type="ECO:0000256" key="10">
    <source>
        <dbReference type="ARBA" id="ARBA00023237"/>
    </source>
</evidence>
<dbReference type="GO" id="GO:0015473">
    <property type="term" value="F:fimbrial usher porin activity"/>
    <property type="evidence" value="ECO:0007669"/>
    <property type="project" value="InterPro"/>
</dbReference>
<gene>
    <name evidence="15" type="ORF">CYR32_06460</name>
</gene>
<feature type="chain" id="PRO_5014891630" evidence="12">
    <location>
        <begin position="31"/>
        <end position="860"/>
    </location>
</feature>
<dbReference type="Gene3D" id="2.60.40.3110">
    <property type="match status" value="1"/>
</dbReference>
<dbReference type="PROSITE" id="PS01151">
    <property type="entry name" value="FIMBRIAL_USHER"/>
    <property type="match status" value="1"/>
</dbReference>
<accession>A0A2N5E830</accession>
<dbReference type="InterPro" id="IPR043142">
    <property type="entry name" value="PapC-like_C_sf"/>
</dbReference>
<reference evidence="15 16" key="1">
    <citation type="submission" date="2017-12" db="EMBL/GenBank/DDBJ databases">
        <title>Characterization of six clinical isolates of Enterochimera gen. nov., a novel genus of the Yersiniaciae family and the three species Enterochimera arupensis sp. nov., Enterochimera coloradensis sp. nov, and Enterochimera californica sp. nov.</title>
        <authorList>
            <person name="Rossi A."/>
            <person name="Fisher M."/>
        </authorList>
    </citation>
    <scope>NUCLEOTIDE SEQUENCE [LARGE SCALE GENOMIC DNA]</scope>
    <source>
        <strain evidence="16">2016-Iso4</strain>
    </source>
</reference>
<name>A0A2N5E830_9GAMM</name>
<keyword evidence="5 11" id="KW-1029">Fimbrium biogenesis</keyword>
<dbReference type="FunFam" id="3.10.20.410:FF:000001">
    <property type="entry name" value="Fimbrial outer membrane usher protein"/>
    <property type="match status" value="1"/>
</dbReference>